<evidence type="ECO:0000256" key="3">
    <source>
        <dbReference type="SAM" id="MobiDB-lite"/>
    </source>
</evidence>
<feature type="compositionally biased region" description="Polar residues" evidence="3">
    <location>
        <begin position="1"/>
        <end position="24"/>
    </location>
</feature>
<dbReference type="OrthoDB" id="265776at2759"/>
<organism evidence="5 6">
    <name type="scientific">Leptotrombidium deliense</name>
    <dbReference type="NCBI Taxonomy" id="299467"/>
    <lineage>
        <taxon>Eukaryota</taxon>
        <taxon>Metazoa</taxon>
        <taxon>Ecdysozoa</taxon>
        <taxon>Arthropoda</taxon>
        <taxon>Chelicerata</taxon>
        <taxon>Arachnida</taxon>
        <taxon>Acari</taxon>
        <taxon>Acariformes</taxon>
        <taxon>Trombidiformes</taxon>
        <taxon>Prostigmata</taxon>
        <taxon>Anystina</taxon>
        <taxon>Parasitengona</taxon>
        <taxon>Trombiculoidea</taxon>
        <taxon>Trombiculidae</taxon>
        <taxon>Leptotrombidium</taxon>
    </lineage>
</organism>
<dbReference type="STRING" id="299467.A0A443SNV8"/>
<dbReference type="CDD" id="cd02674">
    <property type="entry name" value="Peptidase_C19R"/>
    <property type="match status" value="1"/>
</dbReference>
<comment type="catalytic activity">
    <reaction evidence="1 2">
        <text>Thiol-dependent hydrolysis of ester, thioester, amide, peptide and isopeptide bonds formed by the C-terminal Gly of ubiquitin (a 76-residue protein attached to proteins as an intracellular targeting signal).</text>
        <dbReference type="EC" id="3.4.19.12"/>
    </reaction>
</comment>
<dbReference type="Gene3D" id="3.90.70.10">
    <property type="entry name" value="Cysteine proteinases"/>
    <property type="match status" value="2"/>
</dbReference>
<dbReference type="InterPro" id="IPR028889">
    <property type="entry name" value="USP"/>
</dbReference>
<dbReference type="EC" id="3.4.19.12" evidence="2"/>
<dbReference type="PANTHER" id="PTHR21646:SF14">
    <property type="entry name" value="FI05488P"/>
    <property type="match status" value="1"/>
</dbReference>
<protein>
    <recommendedName>
        <fullName evidence="2">Ubiquitin carboxyl-terminal hydrolase</fullName>
        <ecNumber evidence="2">3.4.19.12</ecNumber>
    </recommendedName>
</protein>
<dbReference type="GO" id="GO:0004843">
    <property type="term" value="F:cysteine-type deubiquitinase activity"/>
    <property type="evidence" value="ECO:0007669"/>
    <property type="project" value="UniProtKB-UniRule"/>
</dbReference>
<evidence type="ECO:0000313" key="5">
    <source>
        <dbReference type="EMBL" id="RWS29211.1"/>
    </source>
</evidence>
<dbReference type="AlphaFoldDB" id="A0A443SNV8"/>
<keyword evidence="2" id="KW-0788">Thiol protease</keyword>
<evidence type="ECO:0000313" key="6">
    <source>
        <dbReference type="Proteomes" id="UP000288716"/>
    </source>
</evidence>
<dbReference type="InterPro" id="IPR038765">
    <property type="entry name" value="Papain-like_cys_pep_sf"/>
</dbReference>
<name>A0A443SNV8_9ACAR</name>
<dbReference type="GO" id="GO:0006508">
    <property type="term" value="P:proteolysis"/>
    <property type="evidence" value="ECO:0007669"/>
    <property type="project" value="UniProtKB-KW"/>
</dbReference>
<dbReference type="GO" id="GO:0016579">
    <property type="term" value="P:protein deubiquitination"/>
    <property type="evidence" value="ECO:0007669"/>
    <property type="project" value="InterPro"/>
</dbReference>
<keyword evidence="2" id="KW-0645">Protease</keyword>
<dbReference type="VEuPathDB" id="VectorBase:LDEU002827"/>
<sequence>MMATSSEMVVSSDSQRSNDENSFAGNGDEYLIGPRCYSRFERRNGSRPRKAENILLRLMRHFSSHSSLGSSHCNQFASNGYTSLSCSGHETKHMPSSVSNGDIRHHCQSIMNGVPPAVTGIKNHGNTCFMNSILQCLSNTDLFAEYFVLNYYRNDLSRRNKLHAKKYGTKGEVTEQMAALLRSLWSNQYNSETSSKFKALVAKYGPQYEGSDQHDAQEFLLWLLDKIHEDLNIATKKKYKKFKNMYNHNRPDDVIAAETLANHMRCNSSFIHELFQAQLRSSLVCRSCGNSNTFDPYLCLSLPVPARQTHTIIVNVAYLKKSPREVKIGVSIEAQATLRELRDKISRLIKVPERQLVLSVKDDEMGIKELAKDTEVIADILDDMQEIDALETPAVYYPSHVIDTSCSASPTTQLLILLWRNSVKSLNDTTLFGPLFTCQISREANYKQIQTELLSLMKSILRKDVDMNSSFEEGSFKIRVIFTNNTEKYYLPEDVDHPLYMPAVDKALLSSENKDYRGPVHLKLLIEWNLALRDEIFLADDLLPVPVVDSNIEYVKARTQKANRASLTDCFEMYFREEKLAGENAWVCPACKRRQQCIKRLSLWSVPQVFIVHLKRFRQASTTQRNKLSTLVLFPLNGLDMNPYLVPKLKFCHNQTAKINAANGVINTLPASHRSSRYVKNEENVFDLYAVCNHNGNMQSGHYTAFCKNPVDGQWYSYDDTKVTSITEDCVITADAYILFYQRRINYSSLSSCASSSTSGYSSATSSCYCSSEHWACRLPNSSCSSPKSSHSQELLSQSL</sequence>
<dbReference type="InterPro" id="IPR001394">
    <property type="entry name" value="Peptidase_C19_UCH"/>
</dbReference>
<feature type="region of interest" description="Disordered" evidence="3">
    <location>
        <begin position="1"/>
        <end position="26"/>
    </location>
</feature>
<dbReference type="EMBL" id="NCKV01001017">
    <property type="protein sequence ID" value="RWS29211.1"/>
    <property type="molecule type" value="Genomic_DNA"/>
</dbReference>
<accession>A0A443SNV8</accession>
<reference evidence="5 6" key="1">
    <citation type="journal article" date="2018" name="Gigascience">
        <title>Genomes of trombidid mites reveal novel predicted allergens and laterally-transferred genes associated with secondary metabolism.</title>
        <authorList>
            <person name="Dong X."/>
            <person name="Chaisiri K."/>
            <person name="Xia D."/>
            <person name="Armstrong S.D."/>
            <person name="Fang Y."/>
            <person name="Donnelly M.J."/>
            <person name="Kadowaki T."/>
            <person name="McGarry J.W."/>
            <person name="Darby A.C."/>
            <person name="Makepeace B.L."/>
        </authorList>
    </citation>
    <scope>NUCLEOTIDE SEQUENCE [LARGE SCALE GENOMIC DNA]</scope>
    <source>
        <strain evidence="5">UoL-UT</strain>
    </source>
</reference>
<feature type="domain" description="USP" evidence="4">
    <location>
        <begin position="119"/>
        <end position="744"/>
    </location>
</feature>
<dbReference type="SUPFAM" id="SSF54001">
    <property type="entry name" value="Cysteine proteinases"/>
    <property type="match status" value="1"/>
</dbReference>
<proteinExistence type="inferred from homology"/>
<comment type="caution">
    <text evidence="5">The sequence shown here is derived from an EMBL/GenBank/DDBJ whole genome shotgun (WGS) entry which is preliminary data.</text>
</comment>
<dbReference type="Proteomes" id="UP000288716">
    <property type="component" value="Unassembled WGS sequence"/>
</dbReference>
<dbReference type="PROSITE" id="PS00973">
    <property type="entry name" value="USP_2"/>
    <property type="match status" value="1"/>
</dbReference>
<dbReference type="InterPro" id="IPR050185">
    <property type="entry name" value="Ub_carboxyl-term_hydrolase"/>
</dbReference>
<keyword evidence="6" id="KW-1185">Reference proteome</keyword>
<evidence type="ECO:0000256" key="1">
    <source>
        <dbReference type="ARBA" id="ARBA00000707"/>
    </source>
</evidence>
<evidence type="ECO:0000259" key="4">
    <source>
        <dbReference type="PROSITE" id="PS50235"/>
    </source>
</evidence>
<evidence type="ECO:0000256" key="2">
    <source>
        <dbReference type="RuleBase" id="RU366025"/>
    </source>
</evidence>
<gene>
    <name evidence="5" type="ORF">B4U80_09262</name>
</gene>
<dbReference type="InterPro" id="IPR018200">
    <property type="entry name" value="USP_CS"/>
</dbReference>
<dbReference type="PROSITE" id="PS00972">
    <property type="entry name" value="USP_1"/>
    <property type="match status" value="1"/>
</dbReference>
<dbReference type="PANTHER" id="PTHR21646">
    <property type="entry name" value="UBIQUITIN CARBOXYL-TERMINAL HYDROLASE"/>
    <property type="match status" value="1"/>
</dbReference>
<comment type="similarity">
    <text evidence="2">Belongs to the peptidase C19 family.</text>
</comment>
<keyword evidence="2 5" id="KW-0378">Hydrolase</keyword>
<dbReference type="PROSITE" id="PS50235">
    <property type="entry name" value="USP_3"/>
    <property type="match status" value="1"/>
</dbReference>
<dbReference type="Pfam" id="PF00443">
    <property type="entry name" value="UCH"/>
    <property type="match status" value="1"/>
</dbReference>
<keyword evidence="2" id="KW-0833">Ubl conjugation pathway</keyword>